<keyword evidence="2" id="KW-0732">Signal</keyword>
<sequence length="236" mass="25582">MKVLIVLLTIFACSSVVVGFSCYQNFTATSMIWNRKFYSISPCPPSSTEQACVKATGTLNTLLGADISGQLVYGHCVNATACSNLTCAYYNDIVKKINPFFRLKSCNVSCCYTSNCNSNSPLPLPTLPSPTNATSPVTYRPPPLPVAVTGAVPPPVVETTPKMPPLPTTKPTVKLDPQATRSDKSMVTATSNAVALEQEMTTSGARDVKTSAYIFWHWFQFLSSLLDQCFKTIDLL</sequence>
<reference evidence="3" key="3">
    <citation type="submission" date="2025-09" db="UniProtKB">
        <authorList>
            <consortium name="Ensembl"/>
        </authorList>
    </citation>
    <scope>IDENTIFICATION</scope>
</reference>
<feature type="chain" id="PRO_5003579179" description="UPAR/Ly6 domain-containing protein" evidence="2">
    <location>
        <begin position="20"/>
        <end position="236"/>
    </location>
</feature>
<evidence type="ECO:0000313" key="3">
    <source>
        <dbReference type="Ensembl" id="ENSCSAVP00000014811.1"/>
    </source>
</evidence>
<feature type="compositionally biased region" description="Pro residues" evidence="1">
    <location>
        <begin position="158"/>
        <end position="168"/>
    </location>
</feature>
<dbReference type="PROSITE" id="PS51257">
    <property type="entry name" value="PROKAR_LIPOPROTEIN"/>
    <property type="match status" value="1"/>
</dbReference>
<evidence type="ECO:0000313" key="4">
    <source>
        <dbReference type="Proteomes" id="UP000007875"/>
    </source>
</evidence>
<feature type="signal peptide" evidence="2">
    <location>
        <begin position="1"/>
        <end position="19"/>
    </location>
</feature>
<evidence type="ECO:0008006" key="5">
    <source>
        <dbReference type="Google" id="ProtNLM"/>
    </source>
</evidence>
<evidence type="ECO:0000256" key="1">
    <source>
        <dbReference type="SAM" id="MobiDB-lite"/>
    </source>
</evidence>
<proteinExistence type="predicted"/>
<protein>
    <recommendedName>
        <fullName evidence="5">UPAR/Ly6 domain-containing protein</fullName>
    </recommendedName>
</protein>
<reference evidence="3" key="2">
    <citation type="submission" date="2025-08" db="UniProtKB">
        <authorList>
            <consortium name="Ensembl"/>
        </authorList>
    </citation>
    <scope>IDENTIFICATION</scope>
</reference>
<dbReference type="GeneTree" id="ENSGT00390000014193"/>
<dbReference type="Proteomes" id="UP000007875">
    <property type="component" value="Unassembled WGS sequence"/>
</dbReference>
<feature type="region of interest" description="Disordered" evidence="1">
    <location>
        <begin position="158"/>
        <end position="186"/>
    </location>
</feature>
<organism evidence="3 4">
    <name type="scientific">Ciona savignyi</name>
    <name type="common">Pacific transparent sea squirt</name>
    <dbReference type="NCBI Taxonomy" id="51511"/>
    <lineage>
        <taxon>Eukaryota</taxon>
        <taxon>Metazoa</taxon>
        <taxon>Chordata</taxon>
        <taxon>Tunicata</taxon>
        <taxon>Ascidiacea</taxon>
        <taxon>Phlebobranchia</taxon>
        <taxon>Cionidae</taxon>
        <taxon>Ciona</taxon>
    </lineage>
</organism>
<dbReference type="AlphaFoldDB" id="H2ZB46"/>
<dbReference type="Ensembl" id="ENSCSAVT00000014984.1">
    <property type="protein sequence ID" value="ENSCSAVP00000014811.1"/>
    <property type="gene ID" value="ENSCSAVG00000008662.1"/>
</dbReference>
<reference evidence="4" key="1">
    <citation type="submission" date="2003-08" db="EMBL/GenBank/DDBJ databases">
        <authorList>
            <person name="Birren B."/>
            <person name="Nusbaum C."/>
            <person name="Abebe A."/>
            <person name="Abouelleil A."/>
            <person name="Adekoya E."/>
            <person name="Ait-zahra M."/>
            <person name="Allen N."/>
            <person name="Allen T."/>
            <person name="An P."/>
            <person name="Anderson M."/>
            <person name="Anderson S."/>
            <person name="Arachchi H."/>
            <person name="Armbruster J."/>
            <person name="Bachantsang P."/>
            <person name="Baldwin J."/>
            <person name="Barry A."/>
            <person name="Bayul T."/>
            <person name="Blitshsteyn B."/>
            <person name="Bloom T."/>
            <person name="Blye J."/>
            <person name="Boguslavskiy L."/>
            <person name="Borowsky M."/>
            <person name="Boukhgalter B."/>
            <person name="Brunache A."/>
            <person name="Butler J."/>
            <person name="Calixte N."/>
            <person name="Calvo S."/>
            <person name="Camarata J."/>
            <person name="Campo K."/>
            <person name="Chang J."/>
            <person name="Cheshatsang Y."/>
            <person name="Citroen M."/>
            <person name="Collymore A."/>
            <person name="Considine T."/>
            <person name="Cook A."/>
            <person name="Cooke P."/>
            <person name="Corum B."/>
            <person name="Cuomo C."/>
            <person name="David R."/>
            <person name="Dawoe T."/>
            <person name="Degray S."/>
            <person name="Dodge S."/>
            <person name="Dooley K."/>
            <person name="Dorje P."/>
            <person name="Dorjee K."/>
            <person name="Dorris L."/>
            <person name="Duffey N."/>
            <person name="Dupes A."/>
            <person name="Elkins T."/>
            <person name="Engels R."/>
            <person name="Erickson J."/>
            <person name="Farina A."/>
            <person name="Faro S."/>
            <person name="Ferreira P."/>
            <person name="Fischer H."/>
            <person name="Fitzgerald M."/>
            <person name="Foley K."/>
            <person name="Gage D."/>
            <person name="Galagan J."/>
            <person name="Gearin G."/>
            <person name="Gnerre S."/>
            <person name="Gnirke A."/>
            <person name="Goyette A."/>
            <person name="Graham J."/>
            <person name="Grandbois E."/>
            <person name="Gyaltsen K."/>
            <person name="Hafez N."/>
            <person name="Hagopian D."/>
            <person name="Hagos B."/>
            <person name="Hall J."/>
            <person name="Hatcher B."/>
            <person name="Heller A."/>
            <person name="Higgins H."/>
            <person name="Honan T."/>
            <person name="Horn A."/>
            <person name="Houde N."/>
            <person name="Hughes L."/>
            <person name="Hulme W."/>
            <person name="Husby E."/>
            <person name="Iliev I."/>
            <person name="Jaffe D."/>
            <person name="Jones C."/>
            <person name="Kamal M."/>
            <person name="Kamat A."/>
            <person name="Kamvysselis M."/>
            <person name="Karlsson E."/>
            <person name="Kells C."/>
            <person name="Kieu A."/>
            <person name="Kisner P."/>
            <person name="Kodira C."/>
            <person name="Kulbokas E."/>
            <person name="Labutti K."/>
            <person name="Lama D."/>
            <person name="Landers T."/>
            <person name="Leger J."/>
            <person name="Levine S."/>
            <person name="Lewis D."/>
            <person name="Lewis T."/>
            <person name="Lindblad-toh K."/>
            <person name="Liu X."/>
            <person name="Lokyitsang T."/>
            <person name="Lokyitsang Y."/>
            <person name="Lucien O."/>
            <person name="Lui A."/>
            <person name="Ma L.J."/>
            <person name="Mabbitt R."/>
            <person name="Macdonald J."/>
            <person name="Maclean C."/>
            <person name="Major J."/>
            <person name="Manning J."/>
            <person name="Marabella R."/>
            <person name="Maru K."/>
            <person name="Matthews C."/>
            <person name="Mauceli E."/>
            <person name="Mccarthy M."/>
            <person name="Mcdonough S."/>
            <person name="Mcghee T."/>
            <person name="Meldrim J."/>
            <person name="Meneus L."/>
            <person name="Mesirov J."/>
            <person name="Mihalev A."/>
            <person name="Mihova T."/>
            <person name="Mikkelsen T."/>
            <person name="Mlenga V."/>
            <person name="Moru K."/>
            <person name="Mozes J."/>
            <person name="Mulrain L."/>
            <person name="Munson G."/>
            <person name="Naylor J."/>
            <person name="Newes C."/>
            <person name="Nguyen C."/>
            <person name="Nguyen N."/>
            <person name="Nguyen T."/>
            <person name="Nicol R."/>
            <person name="Nielsen C."/>
            <person name="Nizzari M."/>
            <person name="Norbu C."/>
            <person name="Norbu N."/>
            <person name="O'donnell P."/>
            <person name="Okoawo O."/>
            <person name="O'leary S."/>
            <person name="Omotosho B."/>
            <person name="O'neill K."/>
            <person name="Osman S."/>
            <person name="Parker S."/>
            <person name="Perrin D."/>
            <person name="Phunkhang P."/>
            <person name="Piqani B."/>
            <person name="Purcell S."/>
            <person name="Rachupka T."/>
            <person name="Ramasamy U."/>
            <person name="Rameau R."/>
            <person name="Ray V."/>
            <person name="Raymond C."/>
            <person name="Retta R."/>
            <person name="Richardson S."/>
            <person name="Rise C."/>
            <person name="Rodriguez J."/>
            <person name="Rogers J."/>
            <person name="Rogov P."/>
            <person name="Rutman M."/>
            <person name="Schupbach R."/>
            <person name="Seaman C."/>
            <person name="Settipalli S."/>
            <person name="Sharpe T."/>
            <person name="Sheridan J."/>
            <person name="Sherpa N."/>
            <person name="Shi J."/>
            <person name="Smirnov S."/>
            <person name="Smith C."/>
            <person name="Sougnez C."/>
            <person name="Spencer B."/>
            <person name="Stalker J."/>
            <person name="Stange-thomann N."/>
            <person name="Stavropoulos S."/>
            <person name="Stetson K."/>
            <person name="Stone C."/>
            <person name="Stone S."/>
            <person name="Stubbs M."/>
            <person name="Talamas J."/>
            <person name="Tchuinga P."/>
            <person name="Tenzing P."/>
            <person name="Tesfaye S."/>
            <person name="Theodore J."/>
            <person name="Thoulutsang Y."/>
            <person name="Topham K."/>
            <person name="Towey S."/>
            <person name="Tsamla T."/>
            <person name="Tsomo N."/>
            <person name="Vallee D."/>
            <person name="Vassiliev H."/>
            <person name="Venkataraman V."/>
            <person name="Vinson J."/>
            <person name="Vo A."/>
            <person name="Wade C."/>
            <person name="Wang S."/>
            <person name="Wangchuk T."/>
            <person name="Wangdi T."/>
            <person name="Whittaker C."/>
            <person name="Wilkinson J."/>
            <person name="Wu Y."/>
            <person name="Wyman D."/>
            <person name="Yadav S."/>
            <person name="Yang S."/>
            <person name="Yang X."/>
            <person name="Yeager S."/>
            <person name="Yee E."/>
            <person name="Young G."/>
            <person name="Zainoun J."/>
            <person name="Zembeck L."/>
            <person name="Zimmer A."/>
            <person name="Zody M."/>
            <person name="Lander E."/>
        </authorList>
    </citation>
    <scope>NUCLEOTIDE SEQUENCE [LARGE SCALE GENOMIC DNA]</scope>
</reference>
<keyword evidence="4" id="KW-1185">Reference proteome</keyword>
<name>H2ZB46_CIOSA</name>
<accession>H2ZB46</accession>
<dbReference type="InParanoid" id="H2ZB46"/>
<evidence type="ECO:0000256" key="2">
    <source>
        <dbReference type="SAM" id="SignalP"/>
    </source>
</evidence>